<dbReference type="InParanoid" id="K5VTP4"/>
<reference evidence="2" key="1">
    <citation type="journal article" date="2012" name="Proc. Natl. Acad. Sci. U.S.A.">
        <title>Genome sequence of the button mushroom Agaricus bisporus reveals mechanisms governing adaptation to a humic-rich ecological niche.</title>
        <authorList>
            <person name="Morin E."/>
            <person name="Kohler A."/>
            <person name="Baker A.R."/>
            <person name="Foulongne-Oriol M."/>
            <person name="Lombard V."/>
            <person name="Nagy L.G."/>
            <person name="Ohm R.A."/>
            <person name="Patyshakuliyeva A."/>
            <person name="Brun A."/>
            <person name="Aerts A.L."/>
            <person name="Bailey A.M."/>
            <person name="Billette C."/>
            <person name="Coutinho P.M."/>
            <person name="Deakin G."/>
            <person name="Doddapaneni H."/>
            <person name="Floudas D."/>
            <person name="Grimwood J."/>
            <person name="Hilden K."/>
            <person name="Kuees U."/>
            <person name="LaButti K.M."/>
            <person name="Lapidus A."/>
            <person name="Lindquist E.A."/>
            <person name="Lucas S.M."/>
            <person name="Murat C."/>
            <person name="Riley R.W."/>
            <person name="Salamov A.A."/>
            <person name="Schmutz J."/>
            <person name="Subramanian V."/>
            <person name="Woesten H.A.B."/>
            <person name="Xu J."/>
            <person name="Eastwood D.C."/>
            <person name="Foster G.D."/>
            <person name="Sonnenberg A.S."/>
            <person name="Cullen D."/>
            <person name="de Vries R.P."/>
            <person name="Lundell T."/>
            <person name="Hibbett D.S."/>
            <person name="Henrissat B."/>
            <person name="Burton K.S."/>
            <person name="Kerrigan R.W."/>
            <person name="Challen M.P."/>
            <person name="Grigoriev I.V."/>
            <person name="Martin F."/>
        </authorList>
    </citation>
    <scope>NUCLEOTIDE SEQUENCE [LARGE SCALE GENOMIC DNA]</scope>
    <source>
        <strain evidence="2">JB137-S8 / ATCC MYA-4627 / FGSC 10392</strain>
    </source>
</reference>
<dbReference type="KEGG" id="abp:AGABI1DRAFT15108"/>
<organism evidence="1 2">
    <name type="scientific">Agaricus bisporus var. burnettii (strain JB137-S8 / ATCC MYA-4627 / FGSC 10392)</name>
    <name type="common">White button mushroom</name>
    <dbReference type="NCBI Taxonomy" id="597362"/>
    <lineage>
        <taxon>Eukaryota</taxon>
        <taxon>Fungi</taxon>
        <taxon>Dikarya</taxon>
        <taxon>Basidiomycota</taxon>
        <taxon>Agaricomycotina</taxon>
        <taxon>Agaricomycetes</taxon>
        <taxon>Agaricomycetidae</taxon>
        <taxon>Agaricales</taxon>
        <taxon>Agaricineae</taxon>
        <taxon>Agaricaceae</taxon>
        <taxon>Agaricus</taxon>
    </lineage>
</organism>
<gene>
    <name evidence="1" type="ORF">AGABI1DRAFT_15108</name>
</gene>
<sequence>MTCLNLPREMRNKMENVFLVGIIPGPSEPSITQINHITKPLVDVLLELWEVGLFLRRTPNYPGGRKVKAAVVPLVSDLLAAKKMAAFASATSKNFCSHCHTTLDEIHNLDYRNWKPRTWDEHLANANCWKNASTSEERDRIFTHYGVRWSELLRLPYWDPTSFVVIDSMHCFYLSLFNRHAVHVWGMDATKDDSD</sequence>
<name>K5VTP4_AGABU</name>
<dbReference type="PANTHER" id="PTHR46579">
    <property type="entry name" value="F5/8 TYPE C DOMAIN-CONTAINING PROTEIN-RELATED"/>
    <property type="match status" value="1"/>
</dbReference>
<dbReference type="HOGENOM" id="CLU_078867_1_0_1"/>
<dbReference type="OMA" id="HLANANC"/>
<proteinExistence type="predicted"/>
<dbReference type="RefSeq" id="XP_007331489.1">
    <property type="nucleotide sequence ID" value="XM_007331427.1"/>
</dbReference>
<keyword evidence="2" id="KW-1185">Reference proteome</keyword>
<dbReference type="OrthoDB" id="3039677at2759"/>
<dbReference type="PANTHER" id="PTHR46579:SF2">
    <property type="entry name" value="C2H2-TYPE DOMAIN-CONTAINING PROTEIN"/>
    <property type="match status" value="1"/>
</dbReference>
<dbReference type="AlphaFoldDB" id="K5VTP4"/>
<accession>K5VTP4</accession>
<evidence type="ECO:0000313" key="2">
    <source>
        <dbReference type="Proteomes" id="UP000008493"/>
    </source>
</evidence>
<protein>
    <submittedName>
        <fullName evidence="1">Uncharacterized protein</fullName>
    </submittedName>
</protein>
<feature type="non-terminal residue" evidence="1">
    <location>
        <position position="195"/>
    </location>
</feature>
<dbReference type="Proteomes" id="UP000008493">
    <property type="component" value="Unassembled WGS sequence"/>
</dbReference>
<evidence type="ECO:0000313" key="1">
    <source>
        <dbReference type="EMBL" id="EKM77839.1"/>
    </source>
</evidence>
<dbReference type="EMBL" id="JH971394">
    <property type="protein sequence ID" value="EKM77839.1"/>
    <property type="molecule type" value="Genomic_DNA"/>
</dbReference>
<dbReference type="GeneID" id="18828637"/>